<proteinExistence type="predicted"/>
<feature type="region of interest" description="Disordered" evidence="1">
    <location>
        <begin position="1"/>
        <end position="22"/>
    </location>
</feature>
<dbReference type="OrthoDB" id="5422293at2759"/>
<evidence type="ECO:0000313" key="2">
    <source>
        <dbReference type="EMBL" id="KAJ5368700.1"/>
    </source>
</evidence>
<protein>
    <submittedName>
        <fullName evidence="2">Uncharacterized protein</fullName>
    </submittedName>
</protein>
<dbReference type="Proteomes" id="UP001147782">
    <property type="component" value="Unassembled WGS sequence"/>
</dbReference>
<name>A0A9W9RZQ7_9EURO</name>
<comment type="caution">
    <text evidence="2">The sequence shown here is derived from an EMBL/GenBank/DDBJ whole genome shotgun (WGS) entry which is preliminary data.</text>
</comment>
<keyword evidence="3" id="KW-1185">Reference proteome</keyword>
<dbReference type="EMBL" id="JAPZBS010000007">
    <property type="protein sequence ID" value="KAJ5368700.1"/>
    <property type="molecule type" value="Genomic_DNA"/>
</dbReference>
<evidence type="ECO:0000256" key="1">
    <source>
        <dbReference type="SAM" id="MobiDB-lite"/>
    </source>
</evidence>
<reference evidence="2" key="2">
    <citation type="journal article" date="2023" name="IMA Fungus">
        <title>Comparative genomic study of the Penicillium genus elucidates a diverse pangenome and 15 lateral gene transfer events.</title>
        <authorList>
            <person name="Petersen C."/>
            <person name="Sorensen T."/>
            <person name="Nielsen M.R."/>
            <person name="Sondergaard T.E."/>
            <person name="Sorensen J.L."/>
            <person name="Fitzpatrick D.A."/>
            <person name="Frisvad J.C."/>
            <person name="Nielsen K.L."/>
        </authorList>
    </citation>
    <scope>NUCLEOTIDE SEQUENCE</scope>
    <source>
        <strain evidence="2">IBT 29864</strain>
    </source>
</reference>
<dbReference type="AlphaFoldDB" id="A0A9W9RZQ7"/>
<gene>
    <name evidence="2" type="ORF">N7496_008460</name>
</gene>
<reference evidence="2" key="1">
    <citation type="submission" date="2022-11" db="EMBL/GenBank/DDBJ databases">
        <authorList>
            <person name="Petersen C."/>
        </authorList>
    </citation>
    <scope>NUCLEOTIDE SEQUENCE</scope>
    <source>
        <strain evidence="2">IBT 29864</strain>
    </source>
</reference>
<sequence>MILTTKPPYPSKHLPVVSPSQRPPIHAIPKKPLLDKTRLIAHRLKHLWSKSPPETNAYPIFPPTPEELLAKPSTYLYNLPQRIYRAPRDQQEDSPLFSLYRLYEHLPLNYNTGLRKKLEYFWYTKWPVSSFPDPKDQSKSRYALLSGIPGLLVESFNERIQLGLPRKADCIVTREELGRYQREERGFEVVTEWTRSVRRLEGTLVIRHEDGEVLTSFQDERVSEQLAEKTVLY</sequence>
<dbReference type="GeneID" id="81440558"/>
<dbReference type="RefSeq" id="XP_056553442.1">
    <property type="nucleotide sequence ID" value="XM_056701379.1"/>
</dbReference>
<evidence type="ECO:0000313" key="3">
    <source>
        <dbReference type="Proteomes" id="UP001147782"/>
    </source>
</evidence>
<organism evidence="2 3">
    <name type="scientific">Penicillium cataractarum</name>
    <dbReference type="NCBI Taxonomy" id="2100454"/>
    <lineage>
        <taxon>Eukaryota</taxon>
        <taxon>Fungi</taxon>
        <taxon>Dikarya</taxon>
        <taxon>Ascomycota</taxon>
        <taxon>Pezizomycotina</taxon>
        <taxon>Eurotiomycetes</taxon>
        <taxon>Eurotiomycetidae</taxon>
        <taxon>Eurotiales</taxon>
        <taxon>Aspergillaceae</taxon>
        <taxon>Penicillium</taxon>
    </lineage>
</organism>
<accession>A0A9W9RZQ7</accession>